<evidence type="ECO:0000256" key="20">
    <source>
        <dbReference type="ARBA" id="ARBA00042373"/>
    </source>
</evidence>
<dbReference type="GO" id="GO:0005886">
    <property type="term" value="C:plasma membrane"/>
    <property type="evidence" value="ECO:0007669"/>
    <property type="project" value="UniProtKB-SubCell"/>
</dbReference>
<comment type="catalytic activity">
    <reaction evidence="1">
        <text>Hydrolysis of (1-&gt;3)-beta-D-glucosidic linkages in (1-&gt;3)-beta-D-glucans.</text>
        <dbReference type="EC" id="3.2.1.39"/>
    </reaction>
</comment>
<keyword evidence="12" id="KW-0735">Signal-anchor</keyword>
<keyword evidence="9 24" id="KW-0812">Transmembrane</keyword>
<evidence type="ECO:0000256" key="21">
    <source>
        <dbReference type="ARBA" id="ARBA00043078"/>
    </source>
</evidence>
<organism evidence="25 26">
    <name type="scientific">Talaromyces marneffei (strain ATCC 18224 / CBS 334.59 / QM 7333)</name>
    <name type="common">Penicillium marneffei</name>
    <dbReference type="NCBI Taxonomy" id="441960"/>
    <lineage>
        <taxon>Eukaryota</taxon>
        <taxon>Fungi</taxon>
        <taxon>Dikarya</taxon>
        <taxon>Ascomycota</taxon>
        <taxon>Pezizomycotina</taxon>
        <taxon>Eurotiomycetes</taxon>
        <taxon>Eurotiomycetidae</taxon>
        <taxon>Eurotiales</taxon>
        <taxon>Trichocomaceae</taxon>
        <taxon>Talaromyces</taxon>
        <taxon>Talaromyces sect. Talaromyces</taxon>
    </lineage>
</organism>
<evidence type="ECO:0000256" key="4">
    <source>
        <dbReference type="ARBA" id="ARBA00008773"/>
    </source>
</evidence>
<evidence type="ECO:0000256" key="24">
    <source>
        <dbReference type="SAM" id="Phobius"/>
    </source>
</evidence>
<dbReference type="Proteomes" id="UP000001294">
    <property type="component" value="Unassembled WGS sequence"/>
</dbReference>
<keyword evidence="10" id="KW-0732">Signal</keyword>
<dbReference type="GO" id="GO:0042973">
    <property type="term" value="F:glucan endo-1,3-beta-D-glucosidase activity"/>
    <property type="evidence" value="ECO:0007669"/>
    <property type="project" value="UniProtKB-EC"/>
</dbReference>
<keyword evidence="11" id="KW-0378">Hydrolase</keyword>
<keyword evidence="18" id="KW-0624">Polysaccharide degradation</keyword>
<evidence type="ECO:0000256" key="12">
    <source>
        <dbReference type="ARBA" id="ARBA00022968"/>
    </source>
</evidence>
<keyword evidence="8" id="KW-0964">Secreted</keyword>
<evidence type="ECO:0000256" key="13">
    <source>
        <dbReference type="ARBA" id="ARBA00022989"/>
    </source>
</evidence>
<dbReference type="Gene3D" id="3.20.20.80">
    <property type="entry name" value="Glycosidases"/>
    <property type="match status" value="2"/>
</dbReference>
<dbReference type="SUPFAM" id="SSF51445">
    <property type="entry name" value="(Trans)glycosidases"/>
    <property type="match status" value="1"/>
</dbReference>
<evidence type="ECO:0000256" key="14">
    <source>
        <dbReference type="ARBA" id="ARBA00023136"/>
    </source>
</evidence>
<evidence type="ECO:0000256" key="18">
    <source>
        <dbReference type="ARBA" id="ARBA00023326"/>
    </source>
</evidence>
<sequence>MSRQPNPSYPRGDVSPIMSDGQSMLSQTSPVSDLHPSRSFRNHPSGLRGDRGFNRGPPPPPPPPQQFSGINTNIPPEPPLHRVMNSPPGMTDNRPQIDRSTSLRTNTTATPGADNLSAAAIGGGISGIAYDVASRNQRESGLEAVRSIGQGQQGRGYYDSPPERNYSDFPYGVANGPNRRSQVDPSGAHYSLSMPLGGTALAAGSPPQVGTPALSASTPSQISVAELYPHHPSGGFYDGPYHSYNSHDPAVINPNDIADDGDDDIMGTSPQQQRRSWFGKTSHQGLAAGAAGGAAAGGVFSAVNSLRGGPTTYESVPSGAGGGGQTPYEKSAFLTRQADITAAKKRKRWLLTVLAGLVVVAIIVGAIVGGIFGSQKHSAYEGGSNKGSSSSSDPGTNIDTAAGDTATNGDLNKDSPEIVKLMNNTDLHRVFYGMDYTSWGVQYPLCLKYPPSQNNVTRDMAVLSQLTNTVRIYGTDCNQTQMVLHAIKRLELTDMKLWLGVWVNSNETTTTRQMETLYEVINGMNNTSIIEGVVVGNEVLYSGGFPDRITARTALITYMNAVRSNLTAKGLSVPVVTSDLGDNWTADLLEASDAVMANVHPFFGGVPVDQAAAWTLEFFNSHDLTLTSGTAKQAIISEVGWPSAGGNSCGSVSCTDTTSGSVAGIEEMNRFLSDWVCQALTNGTKYFWFEAFDEPWKVIFNTPGKEWEDKWGLMDPARNLKPGLKIPDCGGKTV</sequence>
<name>B6QDZ6_TALMQ</name>
<comment type="subcellular location">
    <subcellularLocation>
        <location evidence="3">Cell membrane</location>
        <topology evidence="3">Single-pass type II membrane protein</topology>
    </subcellularLocation>
    <subcellularLocation>
        <location evidence="2">Secreted</location>
        <location evidence="2">Cell wall</location>
    </subcellularLocation>
</comment>
<keyword evidence="16" id="KW-0119">Carbohydrate metabolism</keyword>
<evidence type="ECO:0000256" key="15">
    <source>
        <dbReference type="ARBA" id="ARBA00023180"/>
    </source>
</evidence>
<evidence type="ECO:0000313" key="26">
    <source>
        <dbReference type="Proteomes" id="UP000001294"/>
    </source>
</evidence>
<evidence type="ECO:0000256" key="23">
    <source>
        <dbReference type="SAM" id="MobiDB-lite"/>
    </source>
</evidence>
<evidence type="ECO:0000256" key="19">
    <source>
        <dbReference type="ARBA" id="ARBA00037649"/>
    </source>
</evidence>
<dbReference type="GO" id="GO:0009277">
    <property type="term" value="C:fungal-type cell wall"/>
    <property type="evidence" value="ECO:0007669"/>
    <property type="project" value="TreeGrafter"/>
</dbReference>
<evidence type="ECO:0000256" key="16">
    <source>
        <dbReference type="ARBA" id="ARBA00023277"/>
    </source>
</evidence>
<dbReference type="GO" id="GO:0000272">
    <property type="term" value="P:polysaccharide catabolic process"/>
    <property type="evidence" value="ECO:0007669"/>
    <property type="project" value="UniProtKB-KW"/>
</dbReference>
<keyword evidence="26" id="KW-1185">Reference proteome</keyword>
<comment type="function">
    <text evidence="19">Glucanases play a role in cell expansion during growth, in cell-cell fusion during mating, and in spore release during sporulation. This enzyme may be involved in beta-glucan degradation. Active on laminarin and lichenan.</text>
</comment>
<feature type="compositionally biased region" description="Polar residues" evidence="23">
    <location>
        <begin position="393"/>
        <end position="410"/>
    </location>
</feature>
<dbReference type="GO" id="GO:0005576">
    <property type="term" value="C:extracellular region"/>
    <property type="evidence" value="ECO:0007669"/>
    <property type="project" value="TreeGrafter"/>
</dbReference>
<dbReference type="GO" id="GO:0071555">
    <property type="term" value="P:cell wall organization"/>
    <property type="evidence" value="ECO:0007669"/>
    <property type="project" value="UniProtKB-KW"/>
</dbReference>
<protein>
    <recommendedName>
        <fullName evidence="5">glucan endo-1,3-beta-D-glucosidase</fullName>
        <ecNumber evidence="5">3.2.1.39</ecNumber>
    </recommendedName>
    <alternativeName>
        <fullName evidence="21">Endo-1,3-beta-glucanase btgC</fullName>
    </alternativeName>
    <alternativeName>
        <fullName evidence="20">Laminarinase btgC</fullName>
    </alternativeName>
</protein>
<dbReference type="EMBL" id="DS995901">
    <property type="protein sequence ID" value="EEA23867.1"/>
    <property type="molecule type" value="Genomic_DNA"/>
</dbReference>
<evidence type="ECO:0000256" key="9">
    <source>
        <dbReference type="ARBA" id="ARBA00022692"/>
    </source>
</evidence>
<feature type="region of interest" description="Disordered" evidence="23">
    <location>
        <begin position="146"/>
        <end position="165"/>
    </location>
</feature>
<feature type="compositionally biased region" description="Low complexity" evidence="23">
    <location>
        <begin position="382"/>
        <end position="392"/>
    </location>
</feature>
<feature type="region of interest" description="Disordered" evidence="23">
    <location>
        <begin position="1"/>
        <end position="114"/>
    </location>
</feature>
<feature type="compositionally biased region" description="Polar residues" evidence="23">
    <location>
        <begin position="98"/>
        <end position="110"/>
    </location>
</feature>
<feature type="compositionally biased region" description="Pro residues" evidence="23">
    <location>
        <begin position="56"/>
        <end position="65"/>
    </location>
</feature>
<dbReference type="HOGENOM" id="CLU_011476_0_0_1"/>
<dbReference type="OrthoDB" id="68336at2759"/>
<evidence type="ECO:0000256" key="17">
    <source>
        <dbReference type="ARBA" id="ARBA00023316"/>
    </source>
</evidence>
<dbReference type="InterPro" id="IPR050732">
    <property type="entry name" value="Beta-glucan_modifiers"/>
</dbReference>
<dbReference type="InterPro" id="IPR017853">
    <property type="entry name" value="GH"/>
</dbReference>
<dbReference type="Pfam" id="PF00332">
    <property type="entry name" value="Glyco_hydro_17"/>
    <property type="match status" value="1"/>
</dbReference>
<reference evidence="26" key="1">
    <citation type="journal article" date="2015" name="Genome Announc.">
        <title>Genome sequence of the AIDS-associated pathogen Penicillium marneffei (ATCC18224) and its near taxonomic relative Talaromyces stipitatus (ATCC10500).</title>
        <authorList>
            <person name="Nierman W.C."/>
            <person name="Fedorova-Abrams N.D."/>
            <person name="Andrianopoulos A."/>
        </authorList>
    </citation>
    <scope>NUCLEOTIDE SEQUENCE [LARGE SCALE GENOMIC DNA]</scope>
    <source>
        <strain evidence="26">ATCC 18224 / CBS 334.59 / QM 7333</strain>
    </source>
</reference>
<feature type="compositionally biased region" description="Polar residues" evidence="23">
    <location>
        <begin position="20"/>
        <end position="31"/>
    </location>
</feature>
<evidence type="ECO:0000256" key="11">
    <source>
        <dbReference type="ARBA" id="ARBA00022801"/>
    </source>
</evidence>
<feature type="transmembrane region" description="Helical" evidence="24">
    <location>
        <begin position="349"/>
        <end position="372"/>
    </location>
</feature>
<dbReference type="InterPro" id="IPR000490">
    <property type="entry name" value="Glyco_hydro_17"/>
</dbReference>
<evidence type="ECO:0000256" key="3">
    <source>
        <dbReference type="ARBA" id="ARBA00004401"/>
    </source>
</evidence>
<dbReference type="PANTHER" id="PTHR16631:SF17">
    <property type="entry name" value="GLUCAN ENDO-1,3-BETA-GLUCOSIDASE BTGC"/>
    <property type="match status" value="1"/>
</dbReference>
<keyword evidence="6" id="KW-1003">Cell membrane</keyword>
<dbReference type="FunFam" id="3.20.20.80:FF:000151">
    <property type="entry name" value="Glucan endo-1,3-beta-glucosidase btgC"/>
    <property type="match status" value="1"/>
</dbReference>
<evidence type="ECO:0000256" key="6">
    <source>
        <dbReference type="ARBA" id="ARBA00022475"/>
    </source>
</evidence>
<proteinExistence type="inferred from homology"/>
<keyword evidence="13 24" id="KW-1133">Transmembrane helix</keyword>
<accession>B6QDZ6</accession>
<evidence type="ECO:0000256" key="2">
    <source>
        <dbReference type="ARBA" id="ARBA00004191"/>
    </source>
</evidence>
<evidence type="ECO:0000256" key="8">
    <source>
        <dbReference type="ARBA" id="ARBA00022525"/>
    </source>
</evidence>
<dbReference type="AlphaFoldDB" id="B6QDZ6"/>
<dbReference type="EC" id="3.2.1.39" evidence="5"/>
<evidence type="ECO:0000256" key="1">
    <source>
        <dbReference type="ARBA" id="ARBA00000382"/>
    </source>
</evidence>
<dbReference type="PhylomeDB" id="B6QDZ6"/>
<evidence type="ECO:0000313" key="25">
    <source>
        <dbReference type="EMBL" id="EEA23867.1"/>
    </source>
</evidence>
<dbReference type="STRING" id="441960.B6QDZ6"/>
<evidence type="ECO:0000256" key="22">
    <source>
        <dbReference type="RuleBase" id="RU004335"/>
    </source>
</evidence>
<keyword evidence="7" id="KW-0134">Cell wall</keyword>
<dbReference type="GO" id="GO:0009986">
    <property type="term" value="C:cell surface"/>
    <property type="evidence" value="ECO:0007669"/>
    <property type="project" value="TreeGrafter"/>
</dbReference>
<evidence type="ECO:0000256" key="5">
    <source>
        <dbReference type="ARBA" id="ARBA00012780"/>
    </source>
</evidence>
<keyword evidence="15" id="KW-0325">Glycoprotein</keyword>
<evidence type="ECO:0000256" key="7">
    <source>
        <dbReference type="ARBA" id="ARBA00022512"/>
    </source>
</evidence>
<evidence type="ECO:0000256" key="10">
    <source>
        <dbReference type="ARBA" id="ARBA00022729"/>
    </source>
</evidence>
<gene>
    <name evidence="25" type="ORF">PMAA_078940</name>
</gene>
<dbReference type="VEuPathDB" id="FungiDB:PMAA_078940"/>
<comment type="similarity">
    <text evidence="4 22">Belongs to the glycosyl hydrolase 17 family.</text>
</comment>
<feature type="region of interest" description="Disordered" evidence="23">
    <location>
        <begin position="379"/>
        <end position="415"/>
    </location>
</feature>
<keyword evidence="14 24" id="KW-0472">Membrane</keyword>
<dbReference type="PANTHER" id="PTHR16631">
    <property type="entry name" value="GLUCAN 1,3-BETA-GLUCOSIDASE"/>
    <property type="match status" value="1"/>
</dbReference>
<keyword evidence="17" id="KW-0961">Cell wall biogenesis/degradation</keyword>